<keyword evidence="3" id="KW-0053">Apoptosis</keyword>
<dbReference type="Gene3D" id="3.40.50.1460">
    <property type="match status" value="1"/>
</dbReference>
<comment type="similarity">
    <text evidence="1 5">Belongs to the peptidase C14A family.</text>
</comment>
<proteinExistence type="inferred from homology"/>
<dbReference type="GO" id="GO:0006508">
    <property type="term" value="P:proteolysis"/>
    <property type="evidence" value="ECO:0007669"/>
    <property type="project" value="UniProtKB-KW"/>
</dbReference>
<evidence type="ECO:0000313" key="9">
    <source>
        <dbReference type="EMBL" id="KAJ6641658.1"/>
    </source>
</evidence>
<keyword evidence="10" id="KW-1185">Reference proteome</keyword>
<dbReference type="PROSITE" id="PS50208">
    <property type="entry name" value="CASPASE_P20"/>
    <property type="match status" value="1"/>
</dbReference>
<feature type="domain" description="Caspase family p10" evidence="7">
    <location>
        <begin position="441"/>
        <end position="472"/>
    </location>
</feature>
<dbReference type="Pfam" id="PF00656">
    <property type="entry name" value="Peptidase_C14"/>
    <property type="match status" value="1"/>
</dbReference>
<evidence type="ECO:0000256" key="5">
    <source>
        <dbReference type="RuleBase" id="RU003971"/>
    </source>
</evidence>
<dbReference type="SUPFAM" id="SSF52129">
    <property type="entry name" value="Caspase-like"/>
    <property type="match status" value="1"/>
</dbReference>
<dbReference type="EMBL" id="WJQU01000002">
    <property type="protein sequence ID" value="KAJ6641658.1"/>
    <property type="molecule type" value="Genomic_DNA"/>
</dbReference>
<dbReference type="InterPro" id="IPR002138">
    <property type="entry name" value="Pept_C14_p10"/>
</dbReference>
<dbReference type="PRINTS" id="PR00376">
    <property type="entry name" value="IL1BCENZYME"/>
</dbReference>
<dbReference type="InterPro" id="IPR029030">
    <property type="entry name" value="Caspase-like_dom_sf"/>
</dbReference>
<dbReference type="InterPro" id="IPR001309">
    <property type="entry name" value="Pept_C14_p20"/>
</dbReference>
<dbReference type="PANTHER" id="PTHR47901">
    <property type="entry name" value="CASPASE RECRUITMENT DOMAIN-CONTAINING PROTEIN 18"/>
    <property type="match status" value="1"/>
</dbReference>
<dbReference type="GO" id="GO:0006915">
    <property type="term" value="P:apoptotic process"/>
    <property type="evidence" value="ECO:0007669"/>
    <property type="project" value="UniProtKB-KW"/>
</dbReference>
<feature type="compositionally biased region" description="Basic and acidic residues" evidence="6">
    <location>
        <begin position="8"/>
        <end position="22"/>
    </location>
</feature>
<evidence type="ECO:0000256" key="6">
    <source>
        <dbReference type="SAM" id="MobiDB-lite"/>
    </source>
</evidence>
<dbReference type="PANTHER" id="PTHR47901:SF8">
    <property type="entry name" value="CASPASE-3"/>
    <property type="match status" value="1"/>
</dbReference>
<dbReference type="AlphaFoldDB" id="A0A9Q0N0Y9"/>
<feature type="non-terminal residue" evidence="9">
    <location>
        <position position="1"/>
    </location>
</feature>
<feature type="domain" description="Caspase family p20" evidence="8">
    <location>
        <begin position="292"/>
        <end position="424"/>
    </location>
</feature>
<dbReference type="InterPro" id="IPR015917">
    <property type="entry name" value="Pept_C14A"/>
</dbReference>
<evidence type="ECO:0000313" key="10">
    <source>
        <dbReference type="Proteomes" id="UP001151699"/>
    </source>
</evidence>
<name>A0A9Q0N0Y9_9DIPT</name>
<organism evidence="9 10">
    <name type="scientific">Pseudolycoriella hygida</name>
    <dbReference type="NCBI Taxonomy" id="35572"/>
    <lineage>
        <taxon>Eukaryota</taxon>
        <taxon>Metazoa</taxon>
        <taxon>Ecdysozoa</taxon>
        <taxon>Arthropoda</taxon>
        <taxon>Hexapoda</taxon>
        <taxon>Insecta</taxon>
        <taxon>Pterygota</taxon>
        <taxon>Neoptera</taxon>
        <taxon>Endopterygota</taxon>
        <taxon>Diptera</taxon>
        <taxon>Nematocera</taxon>
        <taxon>Sciaroidea</taxon>
        <taxon>Sciaridae</taxon>
        <taxon>Pseudolycoriella</taxon>
    </lineage>
</organism>
<dbReference type="InterPro" id="IPR011600">
    <property type="entry name" value="Pept_C14_caspase"/>
</dbReference>
<evidence type="ECO:0000259" key="7">
    <source>
        <dbReference type="PROSITE" id="PS50207"/>
    </source>
</evidence>
<feature type="region of interest" description="Disordered" evidence="6">
    <location>
        <begin position="1"/>
        <end position="22"/>
    </location>
</feature>
<accession>A0A9Q0N0Y9</accession>
<evidence type="ECO:0000259" key="8">
    <source>
        <dbReference type="PROSITE" id="PS50208"/>
    </source>
</evidence>
<keyword evidence="2" id="KW-0645">Protease</keyword>
<evidence type="ECO:0000256" key="3">
    <source>
        <dbReference type="ARBA" id="ARBA00022703"/>
    </source>
</evidence>
<evidence type="ECO:0000256" key="1">
    <source>
        <dbReference type="ARBA" id="ARBA00010134"/>
    </source>
</evidence>
<gene>
    <name evidence="9" type="primary">CASP10</name>
    <name evidence="9" type="ORF">Bhyg_06598</name>
</gene>
<evidence type="ECO:0000256" key="2">
    <source>
        <dbReference type="ARBA" id="ARBA00022670"/>
    </source>
</evidence>
<dbReference type="InterPro" id="IPR002398">
    <property type="entry name" value="Pept_C14"/>
</dbReference>
<dbReference type="OrthoDB" id="6114029at2759"/>
<dbReference type="SMART" id="SM00115">
    <property type="entry name" value="CASc"/>
    <property type="match status" value="1"/>
</dbReference>
<dbReference type="Proteomes" id="UP001151699">
    <property type="component" value="Chromosome B"/>
</dbReference>
<evidence type="ECO:0000256" key="4">
    <source>
        <dbReference type="ARBA" id="ARBA00022801"/>
    </source>
</evidence>
<comment type="caution">
    <text evidence="9">The sequence shown here is derived from an EMBL/GenBank/DDBJ whole genome shotgun (WGS) entry which is preliminary data.</text>
</comment>
<keyword evidence="4" id="KW-0378">Hydrolase</keyword>
<dbReference type="PROSITE" id="PS50207">
    <property type="entry name" value="CASPASE_P10"/>
    <property type="match status" value="1"/>
</dbReference>
<sequence length="472" mass="53796">MTKGIVAKLREPPQERNRSNGEKFGKYLFKQGKSRIDILAFGNTYEIVKNILKVGELTKFPPETFSCQKRNKKFDSNSTCTYDLTFQPWSSFINRLKSMHSLTNTPNTTEEFCDLKKVLQLLRTKQMITKKLKSITFSGGKNIQLSGESNETINSAVVFNSLCELLLKKKGDEFNTDNEAVAAWNELIANSSFNITLKRKKMKKGSAYLPAIIVDAVDEVTPRVRTLSSSTSAEHATELPFKLSSDARVVNQELNPKVLLPIPDFPEFEIKLESTPERYEEWIPKYRINSKPPGLVLLINNFNFPLEEIKQRFGSEKDINKLFRIFTEMGYAIFGNKCYVDIKTKVEFAKLIRDFKDELIEKNYDSLFIVISSHGANNEVSLSGIPEQSVCVVQDVMAPFSDKNFPQYTGKPKVFMPITCQNFGKSELGNGVKCTDNHLFDMLICCPCLPGYLQRRYFESGSLFVDRLVRNL</sequence>
<protein>
    <submittedName>
        <fullName evidence="9">Caspase-10</fullName>
    </submittedName>
</protein>
<reference evidence="9" key="1">
    <citation type="submission" date="2022-07" db="EMBL/GenBank/DDBJ databases">
        <authorList>
            <person name="Trinca V."/>
            <person name="Uliana J.V.C."/>
            <person name="Torres T.T."/>
            <person name="Ward R.J."/>
            <person name="Monesi N."/>
        </authorList>
    </citation>
    <scope>NUCLEOTIDE SEQUENCE</scope>
    <source>
        <strain evidence="9">HSMRA1968</strain>
        <tissue evidence="9">Whole embryos</tissue>
    </source>
</reference>
<dbReference type="GO" id="GO:0004197">
    <property type="term" value="F:cysteine-type endopeptidase activity"/>
    <property type="evidence" value="ECO:0007669"/>
    <property type="project" value="InterPro"/>
</dbReference>